<dbReference type="Gene3D" id="2.170.130.10">
    <property type="entry name" value="TonB-dependent receptor, plug domain"/>
    <property type="match status" value="1"/>
</dbReference>
<sequence length="844" mass="95403">MNRLFLVSALLVCSLGMWAQGVVRGKVLDKQNDEVLQFVTVRVTGADGKLAGGGMTDVKGQFNIQGLKDGAYTLEITLMGYKSAVRRFQVTPEKRNIHYNAIYLAEDQKMLKEVQVTGQRSQMKLEVDRKTFTVDEVLAAAGGSVSDLLENIPSVEVTTDGEISLRGNSSVEVWINGKSSGLTSDNRAEILQQIPAESIERIEVIDNPSAKYSPEGTAGIINIILKRDRRAGYYGSVQTGVNNQKGWNVGGNINYSSKWVDAYANIGYRKRKGDGGNMSDQRYRASASSPFNSYQFSEGENNNNGGGLFARAGLTFHLSDNDDLSLGGMTMQGNHSNDNLTTYEYGTFGADGSKVADRKLRRQTWGDGDHHMYNVELSYTHKFNESGTHKLDAMVEFNKWNGDGSNEYLNDTTSLLTSLSSYSYQYRPMDMNNRHWEARLDYENQINENFKIEAGYEGRFSHENTPQSSFEYASVGQAERLSPADGRLQEDPFFYNRFIYDSDIHALYATTNMKFGKLGVMAGLRGEYWKVDTKSIDYYQTETPFKKDYFQLFPSIFLNYELTPTSQIQLNVTRRLRRPWGGQLNSFKNTRDASMIEFGNPELTPEFTNAFSLNYLKTWAAHTLSVGTYYRPTTDVMQRIRYQGLYEGQNVMYMTNLNVAKSQSAGAEVILKDKFFRILDLTTTLNAYYYKLDGFSTVVENQTVTGEGNENFAWDARVLASVILPYSISVQATGNYRSRSVITQGHRKANGSLDLGLRKTFLNKTFALALNWRDVFNTRQFENYTEGPTFWRHQKNWRDPRINLQLTWNFGNMTRKKTDRDREDGQGGNDEENTFGGGGGGFDE</sequence>
<gene>
    <name evidence="8" type="ORF">SAMN04487901_11122</name>
</gene>
<evidence type="ECO:0000256" key="3">
    <source>
        <dbReference type="ARBA" id="ARBA00023237"/>
    </source>
</evidence>
<dbReference type="Proteomes" id="UP000198779">
    <property type="component" value="Unassembled WGS sequence"/>
</dbReference>
<feature type="signal peptide" evidence="5">
    <location>
        <begin position="1"/>
        <end position="19"/>
    </location>
</feature>
<dbReference type="InterPro" id="IPR012910">
    <property type="entry name" value="Plug_dom"/>
</dbReference>
<dbReference type="PANTHER" id="PTHR40980">
    <property type="entry name" value="PLUG DOMAIN-CONTAINING PROTEIN"/>
    <property type="match status" value="1"/>
</dbReference>
<keyword evidence="9" id="KW-1185">Reference proteome</keyword>
<feature type="compositionally biased region" description="Basic and acidic residues" evidence="4">
    <location>
        <begin position="816"/>
        <end position="825"/>
    </location>
</feature>
<dbReference type="EMBL" id="FNCQ01000011">
    <property type="protein sequence ID" value="SDG85702.1"/>
    <property type="molecule type" value="Genomic_DNA"/>
</dbReference>
<dbReference type="STRING" id="645274.SAMN04487901_11122"/>
<dbReference type="Pfam" id="PF14905">
    <property type="entry name" value="OMP_b-brl_3"/>
    <property type="match status" value="1"/>
</dbReference>
<feature type="compositionally biased region" description="Gly residues" evidence="4">
    <location>
        <begin position="835"/>
        <end position="844"/>
    </location>
</feature>
<dbReference type="InterPro" id="IPR008969">
    <property type="entry name" value="CarboxyPept-like_regulatory"/>
</dbReference>
<evidence type="ECO:0000259" key="6">
    <source>
        <dbReference type="Pfam" id="PF07715"/>
    </source>
</evidence>
<dbReference type="InterPro" id="IPR037066">
    <property type="entry name" value="Plug_dom_sf"/>
</dbReference>
<feature type="domain" description="TonB-dependent receptor plug" evidence="6">
    <location>
        <begin position="127"/>
        <end position="220"/>
    </location>
</feature>
<dbReference type="Pfam" id="PF13715">
    <property type="entry name" value="CarbopepD_reg_2"/>
    <property type="match status" value="1"/>
</dbReference>
<dbReference type="Gene3D" id="2.40.170.20">
    <property type="entry name" value="TonB-dependent receptor, beta-barrel domain"/>
    <property type="match status" value="1"/>
</dbReference>
<feature type="chain" id="PRO_5011747023" evidence="5">
    <location>
        <begin position="20"/>
        <end position="844"/>
    </location>
</feature>
<dbReference type="Gene3D" id="2.60.40.1120">
    <property type="entry name" value="Carboxypeptidase-like, regulatory domain"/>
    <property type="match status" value="1"/>
</dbReference>
<dbReference type="SUPFAM" id="SSF49464">
    <property type="entry name" value="Carboxypeptidase regulatory domain-like"/>
    <property type="match status" value="1"/>
</dbReference>
<reference evidence="9" key="1">
    <citation type="submission" date="2016-10" db="EMBL/GenBank/DDBJ databases">
        <authorList>
            <person name="Varghese N."/>
            <person name="Submissions S."/>
        </authorList>
    </citation>
    <scope>NUCLEOTIDE SEQUENCE [LARGE SCALE GENOMIC DNA]</scope>
    <source>
        <strain evidence="9">BP1-148</strain>
    </source>
</reference>
<evidence type="ECO:0000313" key="8">
    <source>
        <dbReference type="EMBL" id="SDG85702.1"/>
    </source>
</evidence>
<protein>
    <submittedName>
        <fullName evidence="8">Outer membrane receptor proteins, mostly Fe transport</fullName>
    </submittedName>
</protein>
<keyword evidence="5" id="KW-0732">Signal</keyword>
<dbReference type="RefSeq" id="WP_091818097.1">
    <property type="nucleotide sequence ID" value="NZ_FNCQ01000011.1"/>
</dbReference>
<feature type="region of interest" description="Disordered" evidence="4">
    <location>
        <begin position="815"/>
        <end position="844"/>
    </location>
</feature>
<feature type="domain" description="Outer membrane protein beta-barrel" evidence="7">
    <location>
        <begin position="381"/>
        <end position="808"/>
    </location>
</feature>
<dbReference type="PANTHER" id="PTHR40980:SF4">
    <property type="entry name" value="TONB-DEPENDENT RECEPTOR-LIKE BETA-BARREL DOMAIN-CONTAINING PROTEIN"/>
    <property type="match status" value="1"/>
</dbReference>
<dbReference type="GO" id="GO:0009279">
    <property type="term" value="C:cell outer membrane"/>
    <property type="evidence" value="ECO:0007669"/>
    <property type="project" value="UniProtKB-SubCell"/>
</dbReference>
<comment type="subcellular location">
    <subcellularLocation>
        <location evidence="1">Cell outer membrane</location>
    </subcellularLocation>
</comment>
<evidence type="ECO:0000256" key="2">
    <source>
        <dbReference type="ARBA" id="ARBA00023136"/>
    </source>
</evidence>
<evidence type="ECO:0000256" key="1">
    <source>
        <dbReference type="ARBA" id="ARBA00004442"/>
    </source>
</evidence>
<keyword evidence="3" id="KW-0998">Cell outer membrane</keyword>
<dbReference type="AlphaFoldDB" id="A0A1G7XNF1"/>
<dbReference type="InterPro" id="IPR036942">
    <property type="entry name" value="Beta-barrel_TonB_sf"/>
</dbReference>
<accession>A0A1G7XNF1</accession>
<evidence type="ECO:0000256" key="4">
    <source>
        <dbReference type="SAM" id="MobiDB-lite"/>
    </source>
</evidence>
<dbReference type="Pfam" id="PF07715">
    <property type="entry name" value="Plug"/>
    <property type="match status" value="1"/>
</dbReference>
<evidence type="ECO:0000313" key="9">
    <source>
        <dbReference type="Proteomes" id="UP000198779"/>
    </source>
</evidence>
<proteinExistence type="predicted"/>
<keyword evidence="2" id="KW-0472">Membrane</keyword>
<dbReference type="InterPro" id="IPR041700">
    <property type="entry name" value="OMP_b-brl_3"/>
</dbReference>
<name>A0A1G7XNF1_9BACT</name>
<evidence type="ECO:0000256" key="5">
    <source>
        <dbReference type="SAM" id="SignalP"/>
    </source>
</evidence>
<evidence type="ECO:0000259" key="7">
    <source>
        <dbReference type="Pfam" id="PF14905"/>
    </source>
</evidence>
<dbReference type="SUPFAM" id="SSF56935">
    <property type="entry name" value="Porins"/>
    <property type="match status" value="1"/>
</dbReference>
<organism evidence="8 9">
    <name type="scientific">Prevotella communis</name>
    <dbReference type="NCBI Taxonomy" id="2913614"/>
    <lineage>
        <taxon>Bacteria</taxon>
        <taxon>Pseudomonadati</taxon>
        <taxon>Bacteroidota</taxon>
        <taxon>Bacteroidia</taxon>
        <taxon>Bacteroidales</taxon>
        <taxon>Prevotellaceae</taxon>
        <taxon>Prevotella</taxon>
    </lineage>
</organism>
<keyword evidence="8" id="KW-0675">Receptor</keyword>